<organism evidence="6 7">
    <name type="scientific">Tigriopus californicus</name>
    <name type="common">Marine copepod</name>
    <dbReference type="NCBI Taxonomy" id="6832"/>
    <lineage>
        <taxon>Eukaryota</taxon>
        <taxon>Metazoa</taxon>
        <taxon>Ecdysozoa</taxon>
        <taxon>Arthropoda</taxon>
        <taxon>Crustacea</taxon>
        <taxon>Multicrustacea</taxon>
        <taxon>Hexanauplia</taxon>
        <taxon>Copepoda</taxon>
        <taxon>Harpacticoida</taxon>
        <taxon>Harpacticidae</taxon>
        <taxon>Tigriopus</taxon>
    </lineage>
</organism>
<name>A0A553N6F2_TIGCA</name>
<dbReference type="EMBL" id="VCGU01000459">
    <property type="protein sequence ID" value="TRY61008.1"/>
    <property type="molecule type" value="Genomic_DNA"/>
</dbReference>
<evidence type="ECO:0000256" key="3">
    <source>
        <dbReference type="ARBA" id="ARBA00022670"/>
    </source>
</evidence>
<evidence type="ECO:0000256" key="1">
    <source>
        <dbReference type="ARBA" id="ARBA00009528"/>
    </source>
</evidence>
<dbReference type="AlphaFoldDB" id="A0A553N6F2"/>
<dbReference type="PANTHER" id="PTHR11963">
    <property type="entry name" value="LEUCINE AMINOPEPTIDASE-RELATED"/>
    <property type="match status" value="1"/>
</dbReference>
<dbReference type="GO" id="GO:0005737">
    <property type="term" value="C:cytoplasm"/>
    <property type="evidence" value="ECO:0007669"/>
    <property type="project" value="InterPro"/>
</dbReference>
<dbReference type="SUPFAM" id="SSF53187">
    <property type="entry name" value="Zn-dependent exopeptidases"/>
    <property type="match status" value="2"/>
</dbReference>
<dbReference type="Pfam" id="PF00883">
    <property type="entry name" value="Peptidase_M17"/>
    <property type="match status" value="2"/>
</dbReference>
<dbReference type="InterPro" id="IPR000819">
    <property type="entry name" value="Peptidase_M17_C"/>
</dbReference>
<evidence type="ECO:0000256" key="2">
    <source>
        <dbReference type="ARBA" id="ARBA00022438"/>
    </source>
</evidence>
<dbReference type="Gene3D" id="3.40.630.10">
    <property type="entry name" value="Zn peptidases"/>
    <property type="match status" value="2"/>
</dbReference>
<dbReference type="PANTHER" id="PTHR11963:SF48">
    <property type="entry name" value="DIPEPTIDASE B, ISOFORM A"/>
    <property type="match status" value="1"/>
</dbReference>
<proteinExistence type="inferred from homology"/>
<reference evidence="6 7" key="1">
    <citation type="journal article" date="2018" name="Nat. Ecol. Evol.">
        <title>Genomic signatures of mitonuclear coevolution across populations of Tigriopus californicus.</title>
        <authorList>
            <person name="Barreto F.S."/>
            <person name="Watson E.T."/>
            <person name="Lima T.G."/>
            <person name="Willett C.S."/>
            <person name="Edmands S."/>
            <person name="Li W."/>
            <person name="Burton R.S."/>
        </authorList>
    </citation>
    <scope>NUCLEOTIDE SEQUENCE [LARGE SCALE GENOMIC DNA]</scope>
    <source>
        <strain evidence="6 7">San Diego</strain>
    </source>
</reference>
<keyword evidence="7" id="KW-1185">Reference proteome</keyword>
<dbReference type="STRING" id="6832.A0A553N6F2"/>
<comment type="caution">
    <text evidence="6">The sequence shown here is derived from an EMBL/GenBank/DDBJ whole genome shotgun (WGS) entry which is preliminary data.</text>
</comment>
<keyword evidence="2" id="KW-0031">Aminopeptidase</keyword>
<dbReference type="GO" id="GO:0030145">
    <property type="term" value="F:manganese ion binding"/>
    <property type="evidence" value="ECO:0007669"/>
    <property type="project" value="InterPro"/>
</dbReference>
<dbReference type="PRINTS" id="PR00481">
    <property type="entry name" value="LAMNOPPTDASE"/>
</dbReference>
<comment type="similarity">
    <text evidence="1">Belongs to the peptidase M17 family.</text>
</comment>
<dbReference type="GO" id="GO:0070006">
    <property type="term" value="F:metalloaminopeptidase activity"/>
    <property type="evidence" value="ECO:0007669"/>
    <property type="project" value="InterPro"/>
</dbReference>
<dbReference type="GO" id="GO:0006508">
    <property type="term" value="P:proteolysis"/>
    <property type="evidence" value="ECO:0007669"/>
    <property type="project" value="UniProtKB-KW"/>
</dbReference>
<keyword evidence="3" id="KW-0645">Protease</keyword>
<dbReference type="InterPro" id="IPR011356">
    <property type="entry name" value="Leucine_aapep/pepB"/>
</dbReference>
<evidence type="ECO:0000313" key="6">
    <source>
        <dbReference type="EMBL" id="TRY61008.1"/>
    </source>
</evidence>
<keyword evidence="4" id="KW-0378">Hydrolase</keyword>
<dbReference type="PROSITE" id="PS00631">
    <property type="entry name" value="CYTOSOL_AP"/>
    <property type="match status" value="2"/>
</dbReference>
<gene>
    <name evidence="6" type="ORF">TCAL_04410</name>
</gene>
<evidence type="ECO:0000259" key="5">
    <source>
        <dbReference type="PROSITE" id="PS00631"/>
    </source>
</evidence>
<dbReference type="CDD" id="cd00433">
    <property type="entry name" value="Peptidase_M17"/>
    <property type="match status" value="1"/>
</dbReference>
<evidence type="ECO:0000256" key="4">
    <source>
        <dbReference type="ARBA" id="ARBA00022801"/>
    </source>
</evidence>
<evidence type="ECO:0000313" key="7">
    <source>
        <dbReference type="Proteomes" id="UP000318571"/>
    </source>
</evidence>
<accession>A0A553N6F2</accession>
<dbReference type="Proteomes" id="UP000318571">
    <property type="component" value="Chromosome 8"/>
</dbReference>
<protein>
    <recommendedName>
        <fullName evidence="5">Cytosol aminopeptidase domain-containing protein</fullName>
    </recommendedName>
</protein>
<feature type="domain" description="Cytosol aminopeptidase" evidence="5">
    <location>
        <begin position="852"/>
        <end position="859"/>
    </location>
</feature>
<sequence>MSAFPPCPKVELCTDLKSSEYDGLVVVAHTINDLPIEDVKRPLKALQALDKKADKSLFILPCDLPCQRIIFSGTGPLTRDHDDVRSYAEAAQKGVARAIEAGCQAPCLFFHVLDKFPQAALVTVLGALRGLYVPLEVREAQPDQAKKVQKIGIFDHDHKVAQRLDLIQALEAGRIVSRDIGGSDPERMAAPRVEEYVRRTFENTGIKVEVIQGQATFEKDYPCFAAVNRCASGIPRHDGRIIWLTYEPEGPVEKTLMLVGKGITYDTGGLDIKAGGVMAGMSRDKCGAADVAGILKAMSMIQPKGVKVIGAMAMARNSCGSNGYVSDEIITSRAGVRIRVGNTDAEGRMAMVDVLCHMKEKALNEVNPHMMTVATLTGHACLAMGPYTAVMDNGAARKIGFAQALQKVGEDFGNPFEISSLRREDMEKNRDKSGEFVAIFQGNNAPSTRTPRGHQMAPAFMIDVSGLDKHMMEDERPLKYSHLDVAGSSGDLPEPTNAASVIPRRSASNMTSSVSTLPKIGLCSDLKSSDYDGIVVVSHSVDDLPLDELKRPLKAVMDVDQLAVRGLFVVPCDLPCKRIIFSGTGPLNRDHEDVRSYAEAAQKGVGRAIKAGCRAPCLFFNVRPKFPQAVLVTILGGLRALYVPLEMLEANPKRAQKAEKMGIFSKDQTMAKDLKLAQALEAGRIVSRDIGGSDPERMAAPRVEEYVRQVFENTGIKVEVIQGQATFEKDYPCFAAVNRCASGIPRHDGRIIWLTYEPEGPVEKTLMLVGKGITYDTGGLDIKTGGGMMHMSRDKCGAADLAGVMKTLSILKPKQVKVICGLAMARNSCGSDGYVADEIVTSRAGVRMRIGNTDAEGRMAMADVLCHMKEKALKEVNPHLMTVATLTSHAFLSHGMYSVIMDNGPAREEGFALKLQKIGHDFGNPFEISTLRRDDVEMNRDKSGEFVSLVQSNNASSAQTMRGHQMAPAFMMSASGLDQHMVEDKQPLKYTHLDIAGSCGPLPEPSTAASVIPLVMSAIGQ</sequence>
<feature type="domain" description="Cytosol aminopeptidase" evidence="5">
    <location>
        <begin position="342"/>
        <end position="349"/>
    </location>
</feature>